<feature type="domain" description="Xaa-Pro dipeptidyl-peptidase-like" evidence="3">
    <location>
        <begin position="14"/>
        <end position="143"/>
    </location>
</feature>
<dbReference type="InterPro" id="IPR050261">
    <property type="entry name" value="FrsA_esterase"/>
</dbReference>
<gene>
    <name evidence="4" type="primary">aidA_3</name>
    <name evidence="4" type="ORF">DSM112329_03229</name>
</gene>
<sequence>MSDRTDVTIPSGDDSLAAWLYRPEGADADVPCVVMAHGFSATREEGLAPYAEAFQAAGLAALVFDYRHFGDSTGEPRQLLDIGRQRADYRAAVGYARGLDGIDGARIALWGSSFSGGHVMSLAQEDPAVAAVVAQAPFTDGLTIVKSAPKLNLLRATADAMRDQAGALLGRPPVLLTAAGDPGTYAVMTAPEALPGFTGIVSPQSKWRNEVAARVMLHIGTENPAGGTGKLAMPLLICACDKDQTTPPAPARKAAERAPRGELKSYPIGHFDIYSSLEARADQVEFLTRHLLDAAGAPAATAKVAPTL</sequence>
<dbReference type="Gene3D" id="3.40.50.1820">
    <property type="entry name" value="alpha/beta hydrolase"/>
    <property type="match status" value="1"/>
</dbReference>
<protein>
    <submittedName>
        <fullName evidence="4">Quorum-quenching protein AidA</fullName>
    </submittedName>
</protein>
<proteinExistence type="inferred from homology"/>
<keyword evidence="2" id="KW-0378">Hydrolase</keyword>
<dbReference type="PANTHER" id="PTHR22946:SF9">
    <property type="entry name" value="POLYKETIDE TRANSFERASE AF380"/>
    <property type="match status" value="1"/>
</dbReference>
<reference evidence="4" key="1">
    <citation type="submission" date="2022-12" db="EMBL/GenBank/DDBJ databases">
        <title>Paraconexibacter alkalitolerans sp. nov. and Baekduia alba sp. nov., isolated from soil and emended description of the genera Paraconexibacter (Chun et al., 2020) and Baekduia (An et al., 2020).</title>
        <authorList>
            <person name="Vieira S."/>
            <person name="Huber K.J."/>
            <person name="Geppert A."/>
            <person name="Wolf J."/>
            <person name="Neumann-Schaal M."/>
            <person name="Muesken M."/>
            <person name="Overmann J."/>
        </authorList>
    </citation>
    <scope>NUCLEOTIDE SEQUENCE</scope>
    <source>
        <strain evidence="4">AEG42_29</strain>
    </source>
</reference>
<dbReference type="GO" id="GO:0052689">
    <property type="term" value="F:carboxylic ester hydrolase activity"/>
    <property type="evidence" value="ECO:0007669"/>
    <property type="project" value="UniProtKB-ARBA"/>
</dbReference>
<dbReference type="RefSeq" id="WP_354697594.1">
    <property type="nucleotide sequence ID" value="NZ_CP114014.1"/>
</dbReference>
<dbReference type="AlphaFoldDB" id="A0AAU7AY07"/>
<dbReference type="InterPro" id="IPR029058">
    <property type="entry name" value="AB_hydrolase_fold"/>
</dbReference>
<evidence type="ECO:0000313" key="4">
    <source>
        <dbReference type="EMBL" id="XAY06360.1"/>
    </source>
</evidence>
<dbReference type="PANTHER" id="PTHR22946">
    <property type="entry name" value="DIENELACTONE HYDROLASE DOMAIN-CONTAINING PROTEIN-RELATED"/>
    <property type="match status" value="1"/>
</dbReference>
<accession>A0AAU7AY07</accession>
<dbReference type="InterPro" id="IPR000383">
    <property type="entry name" value="Xaa-Pro-like_dom"/>
</dbReference>
<dbReference type="SUPFAM" id="SSF53474">
    <property type="entry name" value="alpha/beta-Hydrolases"/>
    <property type="match status" value="1"/>
</dbReference>
<dbReference type="Pfam" id="PF02129">
    <property type="entry name" value="Peptidase_S15"/>
    <property type="match status" value="1"/>
</dbReference>
<name>A0AAU7AY07_9ACTN</name>
<evidence type="ECO:0000256" key="1">
    <source>
        <dbReference type="ARBA" id="ARBA00008645"/>
    </source>
</evidence>
<comment type="similarity">
    <text evidence="1">Belongs to the AB hydrolase superfamily.</text>
</comment>
<dbReference type="KEGG" id="parq:DSM112329_03229"/>
<evidence type="ECO:0000259" key="3">
    <source>
        <dbReference type="Pfam" id="PF02129"/>
    </source>
</evidence>
<dbReference type="EMBL" id="CP114014">
    <property type="protein sequence ID" value="XAY06360.1"/>
    <property type="molecule type" value="Genomic_DNA"/>
</dbReference>
<evidence type="ECO:0000256" key="2">
    <source>
        <dbReference type="ARBA" id="ARBA00022801"/>
    </source>
</evidence>
<organism evidence="4">
    <name type="scientific">Paraconexibacter sp. AEG42_29</name>
    <dbReference type="NCBI Taxonomy" id="2997339"/>
    <lineage>
        <taxon>Bacteria</taxon>
        <taxon>Bacillati</taxon>
        <taxon>Actinomycetota</taxon>
        <taxon>Thermoleophilia</taxon>
        <taxon>Solirubrobacterales</taxon>
        <taxon>Paraconexibacteraceae</taxon>
        <taxon>Paraconexibacter</taxon>
    </lineage>
</organism>